<evidence type="ECO:0000313" key="1">
    <source>
        <dbReference type="EMBL" id="KKK67972.1"/>
    </source>
</evidence>
<protein>
    <submittedName>
        <fullName evidence="1">Uncharacterized protein</fullName>
    </submittedName>
</protein>
<accession>A0A0F8XFQ0</accession>
<name>A0A0F8XFQ0_9ZZZZ</name>
<reference evidence="1" key="1">
    <citation type="journal article" date="2015" name="Nature">
        <title>Complex archaea that bridge the gap between prokaryotes and eukaryotes.</title>
        <authorList>
            <person name="Spang A."/>
            <person name="Saw J.H."/>
            <person name="Jorgensen S.L."/>
            <person name="Zaremba-Niedzwiedzka K."/>
            <person name="Martijn J."/>
            <person name="Lind A.E."/>
            <person name="van Eijk R."/>
            <person name="Schleper C."/>
            <person name="Guy L."/>
            <person name="Ettema T.J."/>
        </authorList>
    </citation>
    <scope>NUCLEOTIDE SEQUENCE</scope>
</reference>
<proteinExistence type="predicted"/>
<feature type="non-terminal residue" evidence="1">
    <location>
        <position position="1"/>
    </location>
</feature>
<gene>
    <name evidence="1" type="ORF">LCGC14_2948740</name>
</gene>
<dbReference type="AlphaFoldDB" id="A0A0F8XFQ0"/>
<organism evidence="1">
    <name type="scientific">marine sediment metagenome</name>
    <dbReference type="NCBI Taxonomy" id="412755"/>
    <lineage>
        <taxon>unclassified sequences</taxon>
        <taxon>metagenomes</taxon>
        <taxon>ecological metagenomes</taxon>
    </lineage>
</organism>
<dbReference type="EMBL" id="LAZR01059351">
    <property type="protein sequence ID" value="KKK67972.1"/>
    <property type="molecule type" value="Genomic_DNA"/>
</dbReference>
<comment type="caution">
    <text evidence="1">The sequence shown here is derived from an EMBL/GenBank/DDBJ whole genome shotgun (WGS) entry which is preliminary data.</text>
</comment>
<sequence length="169" mass="19124">DGEDDAQAHEITVGRKLSPELIKKLMPQRGVFTVAEKKRFTGIVVQFLADFKNEEPTAADVDDIFEIAKSDVMEMRLLQATKNDPQGHIAVSQSLEKIYKRKQSAKENLASRRVDRKDSRSDLDVTIVDLVVIHDRTEKSIQKARVDALLSEVDETSQKLKKVLEDDGY</sequence>